<comment type="caution">
    <text evidence="1">The sequence shown here is derived from an EMBL/GenBank/DDBJ whole genome shotgun (WGS) entry which is preliminary data.</text>
</comment>
<reference evidence="1 2" key="1">
    <citation type="submission" date="2016-01" db="EMBL/GenBank/DDBJ databases">
        <title>The draft genome sequence of Aquimarina sp. RZW4-3-2.</title>
        <authorList>
            <person name="Wang Y."/>
        </authorList>
    </citation>
    <scope>NUCLEOTIDE SEQUENCE [LARGE SCALE GENOMIC DNA]</scope>
    <source>
        <strain evidence="1 2">RZW4-3-2</strain>
    </source>
</reference>
<gene>
    <name evidence="1" type="ORF">AWE51_17400</name>
</gene>
<dbReference type="Proteomes" id="UP000076715">
    <property type="component" value="Unassembled WGS sequence"/>
</dbReference>
<evidence type="ECO:0000313" key="2">
    <source>
        <dbReference type="Proteomes" id="UP000076715"/>
    </source>
</evidence>
<sequence length="159" mass="18255">MKTILSSIFDGLFSAEIRKDSNRISNNLFFAATDPISGRILMIEEDDYSIWGYMLSPDKEEIDFDGFLCTVVTPSKQKNDLKKISKHRNPLPAQFANSYSYIKNLKRKDIRIHWKEKCAAILVRNKVQLVMNMDTKTSYSKGLSTDCLYGKTLEEGKLD</sequence>
<dbReference type="RefSeq" id="WP_066319235.1">
    <property type="nucleotide sequence ID" value="NZ_CANLSS010000003.1"/>
</dbReference>
<organism evidence="1 2">
    <name type="scientific">Aquimarina aggregata</name>
    <dbReference type="NCBI Taxonomy" id="1642818"/>
    <lineage>
        <taxon>Bacteria</taxon>
        <taxon>Pseudomonadati</taxon>
        <taxon>Bacteroidota</taxon>
        <taxon>Flavobacteriia</taxon>
        <taxon>Flavobacteriales</taxon>
        <taxon>Flavobacteriaceae</taxon>
        <taxon>Aquimarina</taxon>
    </lineage>
</organism>
<accession>A0A162WYH6</accession>
<evidence type="ECO:0000313" key="1">
    <source>
        <dbReference type="EMBL" id="KZS38333.1"/>
    </source>
</evidence>
<protein>
    <submittedName>
        <fullName evidence="1">Uncharacterized protein</fullName>
    </submittedName>
</protein>
<proteinExistence type="predicted"/>
<dbReference type="STRING" id="1642818.AWE51_17400"/>
<dbReference type="AlphaFoldDB" id="A0A162WYH6"/>
<dbReference type="EMBL" id="LQRT01000058">
    <property type="protein sequence ID" value="KZS38333.1"/>
    <property type="molecule type" value="Genomic_DNA"/>
</dbReference>
<name>A0A162WYH6_9FLAO</name>
<keyword evidence="2" id="KW-1185">Reference proteome</keyword>
<dbReference type="OrthoDB" id="1434831at2"/>